<feature type="chain" id="PRO_5022101456" evidence="5">
    <location>
        <begin position="30"/>
        <end position="261"/>
    </location>
</feature>
<feature type="domain" description="CzcB-like barrel-sandwich hybrid" evidence="6">
    <location>
        <begin position="76"/>
        <end position="179"/>
    </location>
</feature>
<comment type="caution">
    <text evidence="7">The sequence shown here is derived from an EMBL/GenBank/DDBJ whole genome shotgun (WGS) entry which is preliminary data.</text>
</comment>
<dbReference type="GO" id="GO:0030313">
    <property type="term" value="C:cell envelope"/>
    <property type="evidence" value="ECO:0007669"/>
    <property type="project" value="UniProtKB-SubCell"/>
</dbReference>
<comment type="subcellular location">
    <subcellularLocation>
        <location evidence="1">Cell envelope</location>
    </subcellularLocation>
</comment>
<evidence type="ECO:0000313" key="7">
    <source>
        <dbReference type="EMBL" id="TQE95080.1"/>
    </source>
</evidence>
<organism evidence="7 8">
    <name type="scientific">Litorilinea aerophila</name>
    <dbReference type="NCBI Taxonomy" id="1204385"/>
    <lineage>
        <taxon>Bacteria</taxon>
        <taxon>Bacillati</taxon>
        <taxon>Chloroflexota</taxon>
        <taxon>Caldilineae</taxon>
        <taxon>Caldilineales</taxon>
        <taxon>Caldilineaceae</taxon>
        <taxon>Litorilinea</taxon>
    </lineage>
</organism>
<reference evidence="7 8" key="1">
    <citation type="submission" date="2019-06" db="EMBL/GenBank/DDBJ databases">
        <title>Genome sequence of Litorilinea aerophila BAA-2444.</title>
        <authorList>
            <person name="Maclea K.S."/>
            <person name="Maurais E.G."/>
            <person name="Iannazzi L.C."/>
        </authorList>
    </citation>
    <scope>NUCLEOTIDE SEQUENCE [LARGE SCALE GENOMIC DNA]</scope>
    <source>
        <strain evidence="7 8">ATCC BAA-2444</strain>
    </source>
</reference>
<dbReference type="InterPro" id="IPR058647">
    <property type="entry name" value="BSH_CzcB-like"/>
</dbReference>
<keyword evidence="8" id="KW-1185">Reference proteome</keyword>
<dbReference type="Gene3D" id="1.10.287.470">
    <property type="entry name" value="Helix hairpin bin"/>
    <property type="match status" value="1"/>
</dbReference>
<evidence type="ECO:0000256" key="1">
    <source>
        <dbReference type="ARBA" id="ARBA00004196"/>
    </source>
</evidence>
<dbReference type="RefSeq" id="WP_141610757.1">
    <property type="nucleotide sequence ID" value="NZ_VIGC02000017.1"/>
</dbReference>
<keyword evidence="2 3" id="KW-0175">Coiled coil</keyword>
<protein>
    <submittedName>
        <fullName evidence="7">HlyD family efflux transporter periplasmic adaptor subunit</fullName>
    </submittedName>
</protein>
<feature type="coiled-coil region" evidence="3">
    <location>
        <begin position="121"/>
        <end position="150"/>
    </location>
</feature>
<dbReference type="Gene3D" id="2.40.50.100">
    <property type="match status" value="2"/>
</dbReference>
<dbReference type="Pfam" id="PF25973">
    <property type="entry name" value="BSH_CzcB"/>
    <property type="match status" value="1"/>
</dbReference>
<dbReference type="EMBL" id="VIGC01000017">
    <property type="protein sequence ID" value="TQE95080.1"/>
    <property type="molecule type" value="Genomic_DNA"/>
</dbReference>
<dbReference type="Gene3D" id="2.40.30.170">
    <property type="match status" value="1"/>
</dbReference>
<proteinExistence type="predicted"/>
<dbReference type="PROSITE" id="PS51257">
    <property type="entry name" value="PROKAR_LIPOPROTEIN"/>
    <property type="match status" value="1"/>
</dbReference>
<name>A0A540VE85_9CHLR</name>
<dbReference type="Proteomes" id="UP000317371">
    <property type="component" value="Unassembled WGS sequence"/>
</dbReference>
<sequence length="261" mass="26643">MSNKVSGLVLLALLLLLAGCRSQRTPEQAAPVANTPGTTALPASGQGGVVLPPVGSTTVRASGKVVPARHAVLSFVTAGRVQQVAVEVGDRVEAGAVLVTLDDAAAAAAVSQAQAALYRAQAQAQAAAEVAEAEAALARAQAELANTRLRAPFAGTVTSIHVSVGEVVQPGQPILTLADLDHLQVETTDLSERDVARVTVGQAATVFVEALNTEIPARVVRIAPEATVIGGDVVYPVLLELENPPPGLRWGMSADVTIPTD</sequence>
<accession>A0A540VE85</accession>
<dbReference type="InterPro" id="IPR050465">
    <property type="entry name" value="UPF0194_transport"/>
</dbReference>
<evidence type="ECO:0000256" key="4">
    <source>
        <dbReference type="SAM" id="MobiDB-lite"/>
    </source>
</evidence>
<dbReference type="OrthoDB" id="164087at2"/>
<evidence type="ECO:0000313" key="8">
    <source>
        <dbReference type="Proteomes" id="UP000317371"/>
    </source>
</evidence>
<dbReference type="PANTHER" id="PTHR32347:SF23">
    <property type="entry name" value="BLL5650 PROTEIN"/>
    <property type="match status" value="1"/>
</dbReference>
<evidence type="ECO:0000256" key="3">
    <source>
        <dbReference type="SAM" id="Coils"/>
    </source>
</evidence>
<dbReference type="PANTHER" id="PTHR32347">
    <property type="entry name" value="EFFLUX SYSTEM COMPONENT YKNX-RELATED"/>
    <property type="match status" value="1"/>
</dbReference>
<dbReference type="InParanoid" id="A0A540VE85"/>
<feature type="signal peptide" evidence="5">
    <location>
        <begin position="1"/>
        <end position="29"/>
    </location>
</feature>
<dbReference type="AlphaFoldDB" id="A0A540VE85"/>
<evidence type="ECO:0000256" key="2">
    <source>
        <dbReference type="ARBA" id="ARBA00023054"/>
    </source>
</evidence>
<gene>
    <name evidence="7" type="ORF">FKZ61_13970</name>
</gene>
<evidence type="ECO:0000259" key="6">
    <source>
        <dbReference type="Pfam" id="PF25973"/>
    </source>
</evidence>
<keyword evidence="5" id="KW-0732">Signal</keyword>
<feature type="region of interest" description="Disordered" evidence="4">
    <location>
        <begin position="27"/>
        <end position="47"/>
    </location>
</feature>
<evidence type="ECO:0000256" key="5">
    <source>
        <dbReference type="SAM" id="SignalP"/>
    </source>
</evidence>
<dbReference type="SUPFAM" id="SSF111369">
    <property type="entry name" value="HlyD-like secretion proteins"/>
    <property type="match status" value="1"/>
</dbReference>